<dbReference type="OrthoDB" id="6527at2157"/>
<reference evidence="2" key="1">
    <citation type="submission" date="2015-03" db="EMBL/GenBank/DDBJ databases">
        <title>Characterization of two novel Thaumarchaeota isolated from the Northern Adriatic Sea.</title>
        <authorList>
            <person name="Bayer B."/>
            <person name="Vojvoda J."/>
            <person name="Offre P."/>
            <person name="Srivastava A."/>
            <person name="Elisabeth N."/>
            <person name="Garcia J.A.L."/>
            <person name="Schleper C."/>
            <person name="Herndl G.J."/>
        </authorList>
    </citation>
    <scope>NUCLEOTIDE SEQUENCE [LARGE SCALE GENOMIC DNA]</scope>
    <source>
        <strain evidence="2">NF5</strain>
    </source>
</reference>
<dbReference type="STRING" id="1580092.NADRNF5_0433"/>
<dbReference type="AlphaFoldDB" id="A0A0D5BZZ9"/>
<dbReference type="RefSeq" id="WP_048115199.1">
    <property type="nucleotide sequence ID" value="NZ_CP011070.1"/>
</dbReference>
<evidence type="ECO:0000313" key="2">
    <source>
        <dbReference type="Proteomes" id="UP000032408"/>
    </source>
</evidence>
<dbReference type="HOGENOM" id="CLU_2257222_0_0_2"/>
<dbReference type="GeneID" id="24819682"/>
<gene>
    <name evidence="1" type="ORF">NADRNF5_0433</name>
</gene>
<accession>A0A0D5BZZ9</accession>
<reference evidence="1 2" key="2">
    <citation type="journal article" date="2016" name="ISME J.">
        <title>Physiological and genomic characterization of two novel marine thaumarchaeal strains indicates niche differentiation.</title>
        <authorList>
            <person name="Bayer B."/>
            <person name="Vojvoda J."/>
            <person name="Offre P."/>
            <person name="Alves R.J."/>
            <person name="Elisabeth N.H."/>
            <person name="Garcia J.A."/>
            <person name="Volland J.M."/>
            <person name="Srivastava A."/>
            <person name="Schleper C."/>
            <person name="Herndl G.J."/>
        </authorList>
    </citation>
    <scope>NUCLEOTIDE SEQUENCE [LARGE SCALE GENOMIC DNA]</scope>
    <source>
        <strain evidence="1 2">NF5</strain>
    </source>
</reference>
<dbReference type="Proteomes" id="UP000032408">
    <property type="component" value="Chromosome"/>
</dbReference>
<dbReference type="KEGG" id="nin:NADRNF5_0433"/>
<dbReference type="EMBL" id="CP011070">
    <property type="protein sequence ID" value="AJW70129.1"/>
    <property type="molecule type" value="Genomic_DNA"/>
</dbReference>
<name>A0A0D5BZZ9_9ARCH</name>
<organism evidence="1 2">
    <name type="scientific">Nitrosopumilus adriaticus</name>
    <dbReference type="NCBI Taxonomy" id="1580092"/>
    <lineage>
        <taxon>Archaea</taxon>
        <taxon>Nitrososphaerota</taxon>
        <taxon>Nitrososphaeria</taxon>
        <taxon>Nitrosopumilales</taxon>
        <taxon>Nitrosopumilaceae</taxon>
        <taxon>Nitrosopumilus</taxon>
    </lineage>
</organism>
<evidence type="ECO:0000313" key="1">
    <source>
        <dbReference type="EMBL" id="AJW70129.1"/>
    </source>
</evidence>
<protein>
    <submittedName>
        <fullName evidence="1">Uncharacterized protein</fullName>
    </submittedName>
</protein>
<sequence length="103" mass="11908">MSIVLEVGTKNYADDLLSIKKSLSHMESLLGCYSGYSVSEPSTKFGWTFFKLSFKPELQTGIEEKFSDMIKKYQWSDQTQKFVKFMTDYFLSRGCDVKIKLSD</sequence>
<proteinExistence type="predicted"/>
<keyword evidence="2" id="KW-1185">Reference proteome</keyword>